<feature type="compositionally biased region" description="Basic and acidic residues" evidence="1">
    <location>
        <begin position="191"/>
        <end position="214"/>
    </location>
</feature>
<dbReference type="InterPro" id="IPR043128">
    <property type="entry name" value="Rev_trsase/Diguanyl_cyclase"/>
</dbReference>
<dbReference type="Proteomes" id="UP001151760">
    <property type="component" value="Unassembled WGS sequence"/>
</dbReference>
<dbReference type="EMBL" id="BQNB010013634">
    <property type="protein sequence ID" value="GJT18401.1"/>
    <property type="molecule type" value="Genomic_DNA"/>
</dbReference>
<protein>
    <recommendedName>
        <fullName evidence="4">Reverse transcriptase domain-containing protein</fullName>
    </recommendedName>
</protein>
<dbReference type="InterPro" id="IPR043502">
    <property type="entry name" value="DNA/RNA_pol_sf"/>
</dbReference>
<evidence type="ECO:0008006" key="4">
    <source>
        <dbReference type="Google" id="ProtNLM"/>
    </source>
</evidence>
<keyword evidence="3" id="KW-1185">Reference proteome</keyword>
<dbReference type="Gene3D" id="3.30.70.270">
    <property type="match status" value="1"/>
</dbReference>
<gene>
    <name evidence="2" type="ORF">Tco_0877107</name>
</gene>
<organism evidence="2 3">
    <name type="scientific">Tanacetum coccineum</name>
    <dbReference type="NCBI Taxonomy" id="301880"/>
    <lineage>
        <taxon>Eukaryota</taxon>
        <taxon>Viridiplantae</taxon>
        <taxon>Streptophyta</taxon>
        <taxon>Embryophyta</taxon>
        <taxon>Tracheophyta</taxon>
        <taxon>Spermatophyta</taxon>
        <taxon>Magnoliopsida</taxon>
        <taxon>eudicotyledons</taxon>
        <taxon>Gunneridae</taxon>
        <taxon>Pentapetalae</taxon>
        <taxon>asterids</taxon>
        <taxon>campanulids</taxon>
        <taxon>Asterales</taxon>
        <taxon>Asteraceae</taxon>
        <taxon>Asteroideae</taxon>
        <taxon>Anthemideae</taxon>
        <taxon>Anthemidinae</taxon>
        <taxon>Tanacetum</taxon>
    </lineage>
</organism>
<name>A0ABQ5BUF0_9ASTR</name>
<dbReference type="InterPro" id="IPR051320">
    <property type="entry name" value="Viral_Replic_Matur_Polypro"/>
</dbReference>
<evidence type="ECO:0000256" key="1">
    <source>
        <dbReference type="SAM" id="MobiDB-lite"/>
    </source>
</evidence>
<evidence type="ECO:0000313" key="3">
    <source>
        <dbReference type="Proteomes" id="UP001151760"/>
    </source>
</evidence>
<evidence type="ECO:0000313" key="2">
    <source>
        <dbReference type="EMBL" id="GJT18401.1"/>
    </source>
</evidence>
<proteinExistence type="predicted"/>
<accession>A0ABQ5BUF0</accession>
<dbReference type="PANTHER" id="PTHR33064">
    <property type="entry name" value="POL PROTEIN"/>
    <property type="match status" value="1"/>
</dbReference>
<dbReference type="SUPFAM" id="SSF56672">
    <property type="entry name" value="DNA/RNA polymerases"/>
    <property type="match status" value="1"/>
</dbReference>
<dbReference type="PANTHER" id="PTHR33064:SF37">
    <property type="entry name" value="RIBONUCLEASE H"/>
    <property type="match status" value="1"/>
</dbReference>
<sequence>MFFLCMIMYANDDDSSAGRSLLAKHHEEGNGLDESMVEGGGRQRSFWVIKEIDRIDGQGGQVGGQGREVNDGVDGVPDFSTIIAQQNQNANAVNDNIRGDVSRGCIPINEVFLACNPKEYDGKGGAIVYTCWIEKMESVQDMSRCRDIQKVKCTTGSFVGKAYSRGGTLNSTHEIAGTLTDEALRNGFIKKNLEKRGNKGEPSKDRNVRDDNKRTRTGNAFATTVNPVRGGYTGHFAKDFRVVPRNVNPINARNPVARTCYKAEISCHEKVVRIPPLDGKVLRVLEDKVFPDDLSGLPPVREIKFQIKLVPRAMLVAKSPYCLALSELEKLLGQLKELQDKEVQFFRHVINGGGIHVDPSKIEVVKNWKAPRTLFEVRSFLGLAGYYRRFIKDFSKIAKPLTVLTQKIRTFDWGEEQENVFQTLKDKMKSLDAPFLLQAWFADEEVKPLKKQTKP</sequence>
<feature type="region of interest" description="Disordered" evidence="1">
    <location>
        <begin position="191"/>
        <end position="217"/>
    </location>
</feature>
<reference evidence="2" key="1">
    <citation type="journal article" date="2022" name="Int. J. Mol. Sci.">
        <title>Draft Genome of Tanacetum Coccineum: Genomic Comparison of Closely Related Tanacetum-Family Plants.</title>
        <authorList>
            <person name="Yamashiro T."/>
            <person name="Shiraishi A."/>
            <person name="Nakayama K."/>
            <person name="Satake H."/>
        </authorList>
    </citation>
    <scope>NUCLEOTIDE SEQUENCE</scope>
</reference>
<reference evidence="2" key="2">
    <citation type="submission" date="2022-01" db="EMBL/GenBank/DDBJ databases">
        <authorList>
            <person name="Yamashiro T."/>
            <person name="Shiraishi A."/>
            <person name="Satake H."/>
            <person name="Nakayama K."/>
        </authorList>
    </citation>
    <scope>NUCLEOTIDE SEQUENCE</scope>
</reference>
<comment type="caution">
    <text evidence="2">The sequence shown here is derived from an EMBL/GenBank/DDBJ whole genome shotgun (WGS) entry which is preliminary data.</text>
</comment>